<comment type="caution">
    <text evidence="5">The sequence shown here is derived from an EMBL/GenBank/DDBJ whole genome shotgun (WGS) entry which is preliminary data.</text>
</comment>
<dbReference type="InterPro" id="IPR011992">
    <property type="entry name" value="EF-hand-dom_pair"/>
</dbReference>
<keyword evidence="2" id="KW-0677">Repeat</keyword>
<dbReference type="Gene3D" id="1.10.238.10">
    <property type="entry name" value="EF-hand"/>
    <property type="match status" value="2"/>
</dbReference>
<evidence type="ECO:0000256" key="1">
    <source>
        <dbReference type="ARBA" id="ARBA00022723"/>
    </source>
</evidence>
<evidence type="ECO:0000313" key="6">
    <source>
        <dbReference type="Proteomes" id="UP000676336"/>
    </source>
</evidence>
<dbReference type="PANTHER" id="PTHR23055">
    <property type="entry name" value="CALCIUM BINDING PROTEINS"/>
    <property type="match status" value="1"/>
</dbReference>
<dbReference type="Pfam" id="PF13499">
    <property type="entry name" value="EF-hand_7"/>
    <property type="match status" value="2"/>
</dbReference>
<evidence type="ECO:0000313" key="5">
    <source>
        <dbReference type="EMBL" id="CAF4028461.1"/>
    </source>
</evidence>
<dbReference type="PROSITE" id="PS50222">
    <property type="entry name" value="EF_HAND_2"/>
    <property type="match status" value="3"/>
</dbReference>
<dbReference type="PRINTS" id="PR00450">
    <property type="entry name" value="RECOVERIN"/>
</dbReference>
<organism evidence="5 6">
    <name type="scientific">Rotaria magnacalcarata</name>
    <dbReference type="NCBI Taxonomy" id="392030"/>
    <lineage>
        <taxon>Eukaryota</taxon>
        <taxon>Metazoa</taxon>
        <taxon>Spiralia</taxon>
        <taxon>Gnathifera</taxon>
        <taxon>Rotifera</taxon>
        <taxon>Eurotatoria</taxon>
        <taxon>Bdelloidea</taxon>
        <taxon>Philodinida</taxon>
        <taxon>Philodinidae</taxon>
        <taxon>Rotaria</taxon>
    </lineage>
</organism>
<evidence type="ECO:0000256" key="2">
    <source>
        <dbReference type="ARBA" id="ARBA00022737"/>
    </source>
</evidence>
<dbReference type="PANTHER" id="PTHR23055:SF69">
    <property type="entry name" value="NEURONAL CALCIUM SENSOR 2"/>
    <property type="match status" value="1"/>
</dbReference>
<keyword evidence="1" id="KW-0479">Metal-binding</keyword>
<protein>
    <recommendedName>
        <fullName evidence="4">EF-hand domain-containing protein</fullName>
    </recommendedName>
</protein>
<proteinExistence type="predicted"/>
<dbReference type="InterPro" id="IPR002048">
    <property type="entry name" value="EF_hand_dom"/>
</dbReference>
<dbReference type="InterPro" id="IPR018247">
    <property type="entry name" value="EF_Hand_1_Ca_BS"/>
</dbReference>
<evidence type="ECO:0000256" key="3">
    <source>
        <dbReference type="ARBA" id="ARBA00022837"/>
    </source>
</evidence>
<dbReference type="Pfam" id="PF00036">
    <property type="entry name" value="EF-hand_1"/>
    <property type="match status" value="1"/>
</dbReference>
<dbReference type="PROSITE" id="PS00018">
    <property type="entry name" value="EF_HAND_1"/>
    <property type="match status" value="3"/>
</dbReference>
<gene>
    <name evidence="5" type="ORF">SMN809_LOCUS13444</name>
</gene>
<evidence type="ECO:0000259" key="4">
    <source>
        <dbReference type="PROSITE" id="PS50222"/>
    </source>
</evidence>
<sequence>MGNKTAKPVATELTPQQINLLRANTNFTDYEISQWHQGFIRDCPNGRLDKKKFQEVYAKFYPQGDVKDYCKYAFDTFDANNDGTIDFNEYLLCIAATKGGDVDDRLSFAFDLYDISDDGLIDQKELVKMITALYELNGIHDRTGDHNPKTRAAEIIASLDISGNKKLSKEEFIAGHGNLDDRLAVAFDMYDISDDGFIDQKELAKMITAMYDLVGETNRKGDNDPKKRAIDIITRLDVGGDKKLNKHEFIAGCKNDPVIRRLLAPNA</sequence>
<dbReference type="AlphaFoldDB" id="A0A8S2P0Z7"/>
<dbReference type="GO" id="GO:0005509">
    <property type="term" value="F:calcium ion binding"/>
    <property type="evidence" value="ECO:0007669"/>
    <property type="project" value="InterPro"/>
</dbReference>
<keyword evidence="3" id="KW-0106">Calcium</keyword>
<feature type="domain" description="EF-hand" evidence="4">
    <location>
        <begin position="65"/>
        <end position="100"/>
    </location>
</feature>
<dbReference type="EMBL" id="CAJOBI010005312">
    <property type="protein sequence ID" value="CAF4028461.1"/>
    <property type="molecule type" value="Genomic_DNA"/>
</dbReference>
<dbReference type="CDD" id="cd00051">
    <property type="entry name" value="EFh"/>
    <property type="match status" value="1"/>
</dbReference>
<name>A0A8S2P0Z7_9BILA</name>
<dbReference type="SMART" id="SM00054">
    <property type="entry name" value="EFh"/>
    <property type="match status" value="5"/>
</dbReference>
<dbReference type="SUPFAM" id="SSF47473">
    <property type="entry name" value="EF-hand"/>
    <property type="match status" value="2"/>
</dbReference>
<dbReference type="Proteomes" id="UP000676336">
    <property type="component" value="Unassembled WGS sequence"/>
</dbReference>
<reference evidence="5" key="1">
    <citation type="submission" date="2021-02" db="EMBL/GenBank/DDBJ databases">
        <authorList>
            <person name="Nowell W R."/>
        </authorList>
    </citation>
    <scope>NUCLEOTIDE SEQUENCE</scope>
</reference>
<dbReference type="InterPro" id="IPR028846">
    <property type="entry name" value="Recoverin"/>
</dbReference>
<feature type="domain" description="EF-hand" evidence="4">
    <location>
        <begin position="178"/>
        <end position="213"/>
    </location>
</feature>
<feature type="domain" description="EF-hand" evidence="4">
    <location>
        <begin position="101"/>
        <end position="136"/>
    </location>
</feature>
<accession>A0A8S2P0Z7</accession>